<sequence length="80" mass="9031">MVVQEVIVSADREVEKAYAQKEPGSAHLEESGYDVDSVLDHIAITPPSRHVHKGEGGEDDWRWLNQRTGTELKVEHKLLI</sequence>
<reference evidence="1" key="1">
    <citation type="submission" date="2023-10" db="EMBL/GenBank/DDBJ databases">
        <title>Genome assemblies of two species of porcelain crab, Petrolisthes cinctipes and Petrolisthes manimaculis (Anomura: Porcellanidae).</title>
        <authorList>
            <person name="Angst P."/>
        </authorList>
    </citation>
    <scope>NUCLEOTIDE SEQUENCE</scope>
    <source>
        <strain evidence="1">PB745_01</strain>
        <tissue evidence="1">Gill</tissue>
    </source>
</reference>
<dbReference type="EMBL" id="JAWQEG010001112">
    <property type="protein sequence ID" value="KAK3882254.1"/>
    <property type="molecule type" value="Genomic_DNA"/>
</dbReference>
<protein>
    <submittedName>
        <fullName evidence="1">Uncharacterized protein</fullName>
    </submittedName>
</protein>
<proteinExistence type="predicted"/>
<evidence type="ECO:0000313" key="2">
    <source>
        <dbReference type="Proteomes" id="UP001286313"/>
    </source>
</evidence>
<evidence type="ECO:0000313" key="1">
    <source>
        <dbReference type="EMBL" id="KAK3882254.1"/>
    </source>
</evidence>
<gene>
    <name evidence="1" type="ORF">Pcinc_013353</name>
</gene>
<dbReference type="AlphaFoldDB" id="A0AAE1FX63"/>
<keyword evidence="2" id="KW-1185">Reference proteome</keyword>
<organism evidence="1 2">
    <name type="scientific">Petrolisthes cinctipes</name>
    <name type="common">Flat porcelain crab</name>
    <dbReference type="NCBI Taxonomy" id="88211"/>
    <lineage>
        <taxon>Eukaryota</taxon>
        <taxon>Metazoa</taxon>
        <taxon>Ecdysozoa</taxon>
        <taxon>Arthropoda</taxon>
        <taxon>Crustacea</taxon>
        <taxon>Multicrustacea</taxon>
        <taxon>Malacostraca</taxon>
        <taxon>Eumalacostraca</taxon>
        <taxon>Eucarida</taxon>
        <taxon>Decapoda</taxon>
        <taxon>Pleocyemata</taxon>
        <taxon>Anomura</taxon>
        <taxon>Galatheoidea</taxon>
        <taxon>Porcellanidae</taxon>
        <taxon>Petrolisthes</taxon>
    </lineage>
</organism>
<name>A0AAE1FX63_PETCI</name>
<accession>A0AAE1FX63</accession>
<comment type="caution">
    <text evidence="1">The sequence shown here is derived from an EMBL/GenBank/DDBJ whole genome shotgun (WGS) entry which is preliminary data.</text>
</comment>
<dbReference type="Proteomes" id="UP001286313">
    <property type="component" value="Unassembled WGS sequence"/>
</dbReference>